<dbReference type="AlphaFoldDB" id="A0A2K2FUU3"/>
<feature type="region of interest" description="Disordered" evidence="1">
    <location>
        <begin position="103"/>
        <end position="129"/>
    </location>
</feature>
<gene>
    <name evidence="2" type="ORF">A8V01_09145</name>
</gene>
<proteinExistence type="predicted"/>
<accession>A0A2K2FUU3</accession>
<reference evidence="2 3" key="1">
    <citation type="submission" date="2016-05" db="EMBL/GenBank/DDBJ databases">
        <title>Complete genome sequence of Novosphingobium guangzhouense SA925(T).</title>
        <authorList>
            <person name="Sha S."/>
        </authorList>
    </citation>
    <scope>NUCLEOTIDE SEQUENCE [LARGE SCALE GENOMIC DNA]</scope>
    <source>
        <strain evidence="2 3">SA925</strain>
    </source>
</reference>
<evidence type="ECO:0000313" key="2">
    <source>
        <dbReference type="EMBL" id="PNU02534.1"/>
    </source>
</evidence>
<name>A0A2K2FUU3_9SPHN</name>
<sequence>MFQICSHLEFRKMVRRSTPQQRIDDAAFPIRVKVFAPNKGYGGFGNLLNDMIYWLQDNLPRGDFGQYHGRSPGIRESTGFYFRTLEDAQRFLAAFPSLELADGVSSSSYTSPALPSGGAPRSFGAEPSG</sequence>
<dbReference type="Proteomes" id="UP000236327">
    <property type="component" value="Unassembled WGS sequence"/>
</dbReference>
<evidence type="ECO:0000256" key="1">
    <source>
        <dbReference type="SAM" id="MobiDB-lite"/>
    </source>
</evidence>
<protein>
    <submittedName>
        <fullName evidence="2">Uncharacterized protein</fullName>
    </submittedName>
</protein>
<comment type="caution">
    <text evidence="2">The sequence shown here is derived from an EMBL/GenBank/DDBJ whole genome shotgun (WGS) entry which is preliminary data.</text>
</comment>
<keyword evidence="3" id="KW-1185">Reference proteome</keyword>
<dbReference type="EMBL" id="LYMM01000073">
    <property type="protein sequence ID" value="PNU02534.1"/>
    <property type="molecule type" value="Genomic_DNA"/>
</dbReference>
<evidence type="ECO:0000313" key="3">
    <source>
        <dbReference type="Proteomes" id="UP000236327"/>
    </source>
</evidence>
<organism evidence="2 3">
    <name type="scientific">Novosphingobium guangzhouense</name>
    <dbReference type="NCBI Taxonomy" id="1850347"/>
    <lineage>
        <taxon>Bacteria</taxon>
        <taxon>Pseudomonadati</taxon>
        <taxon>Pseudomonadota</taxon>
        <taxon>Alphaproteobacteria</taxon>
        <taxon>Sphingomonadales</taxon>
        <taxon>Sphingomonadaceae</taxon>
        <taxon>Novosphingobium</taxon>
    </lineage>
</organism>
<feature type="compositionally biased region" description="Low complexity" evidence="1">
    <location>
        <begin position="105"/>
        <end position="116"/>
    </location>
</feature>